<dbReference type="AlphaFoldDB" id="A0A7G5EFV4"/>
<feature type="compositionally biased region" description="Basic and acidic residues" evidence="5">
    <location>
        <begin position="86"/>
        <end position="95"/>
    </location>
</feature>
<dbReference type="EMBL" id="CP058554">
    <property type="protein sequence ID" value="QMV72879.1"/>
    <property type="molecule type" value="Genomic_DNA"/>
</dbReference>
<dbReference type="GO" id="GO:0003677">
    <property type="term" value="F:DNA binding"/>
    <property type="evidence" value="ECO:0007669"/>
    <property type="project" value="UniProtKB-KW"/>
</dbReference>
<sequence>MPTLKEIDAQLAALQQQREEVRRNELKTAVDQVRKLVTDYGLTEQDVFPPARGRSASAGSKVAPKYRDPATGATWTGRGKAPKWIEGQDRDKFAI</sequence>
<keyword evidence="3" id="KW-0963">Cytoplasm</keyword>
<feature type="domain" description="DNA-binding protein H-NS-like C-terminal" evidence="6">
    <location>
        <begin position="56"/>
        <end position="95"/>
    </location>
</feature>
<evidence type="ECO:0000259" key="6">
    <source>
        <dbReference type="SMART" id="SM00528"/>
    </source>
</evidence>
<keyword evidence="8" id="KW-1185">Reference proteome</keyword>
<evidence type="ECO:0000256" key="2">
    <source>
        <dbReference type="ARBA" id="ARBA00010610"/>
    </source>
</evidence>
<evidence type="ECO:0000256" key="4">
    <source>
        <dbReference type="ARBA" id="ARBA00023125"/>
    </source>
</evidence>
<feature type="region of interest" description="Disordered" evidence="5">
    <location>
        <begin position="48"/>
        <end position="95"/>
    </location>
</feature>
<gene>
    <name evidence="7" type="ORF">HS961_08510</name>
</gene>
<comment type="subcellular location">
    <subcellularLocation>
        <location evidence="1">Cytoplasm</location>
        <location evidence="1">Nucleoid</location>
    </subcellularLocation>
</comment>
<accession>A0A7G5EFV4</accession>
<protein>
    <submittedName>
        <fullName evidence="7">H-NS histone family protein</fullName>
    </submittedName>
</protein>
<dbReference type="InterPro" id="IPR027444">
    <property type="entry name" value="H-NS_C_dom"/>
</dbReference>
<dbReference type="PANTHER" id="PTHR38097">
    <property type="match status" value="1"/>
</dbReference>
<comment type="similarity">
    <text evidence="2">Belongs to the histone-like protein H-NS family.</text>
</comment>
<dbReference type="GO" id="GO:0009295">
    <property type="term" value="C:nucleoid"/>
    <property type="evidence" value="ECO:0007669"/>
    <property type="project" value="UniProtKB-SubCell"/>
</dbReference>
<evidence type="ECO:0000313" key="8">
    <source>
        <dbReference type="Proteomes" id="UP000515240"/>
    </source>
</evidence>
<evidence type="ECO:0000256" key="5">
    <source>
        <dbReference type="SAM" id="MobiDB-lite"/>
    </source>
</evidence>
<dbReference type="SMART" id="SM00528">
    <property type="entry name" value="HNS"/>
    <property type="match status" value="1"/>
</dbReference>
<dbReference type="Pfam" id="PF00816">
    <property type="entry name" value="Histone_HNS"/>
    <property type="match status" value="1"/>
</dbReference>
<evidence type="ECO:0000313" key="7">
    <source>
        <dbReference type="EMBL" id="QMV72879.1"/>
    </source>
</evidence>
<dbReference type="Gene3D" id="4.10.430.30">
    <property type="match status" value="1"/>
</dbReference>
<dbReference type="RefSeq" id="WP_182327288.1">
    <property type="nucleotide sequence ID" value="NZ_CP058554.1"/>
</dbReference>
<reference evidence="7 8" key="1">
    <citation type="journal article" date="2020" name="G3 (Bethesda)">
        <title>CeMbio - The Caenorhabditis elegans Microbiome Resource.</title>
        <authorList>
            <person name="Dirksen P."/>
            <person name="Assie A."/>
            <person name="Zimmermann J."/>
            <person name="Zhang F."/>
            <person name="Tietje A.M."/>
            <person name="Marsh S.A."/>
            <person name="Felix M.A."/>
            <person name="Shapira M."/>
            <person name="Kaleta C."/>
            <person name="Schulenburg H."/>
            <person name="Samuel B."/>
        </authorList>
    </citation>
    <scope>NUCLEOTIDE SEQUENCE [LARGE SCALE GENOMIC DNA]</scope>
    <source>
        <strain evidence="7 8">BIGb0172</strain>
    </source>
</reference>
<evidence type="ECO:0000256" key="3">
    <source>
        <dbReference type="ARBA" id="ARBA00022490"/>
    </source>
</evidence>
<dbReference type="PANTHER" id="PTHR38097:SF2">
    <property type="entry name" value="DNA-BINDING PROTEIN STPA"/>
    <property type="match status" value="1"/>
</dbReference>
<proteinExistence type="inferred from homology"/>
<keyword evidence="4" id="KW-0238">DNA-binding</keyword>
<dbReference type="SUPFAM" id="SSF81273">
    <property type="entry name" value="H-NS histone-like proteins"/>
    <property type="match status" value="1"/>
</dbReference>
<evidence type="ECO:0000256" key="1">
    <source>
        <dbReference type="ARBA" id="ARBA00004453"/>
    </source>
</evidence>
<dbReference type="Proteomes" id="UP000515240">
    <property type="component" value="Chromosome"/>
</dbReference>
<dbReference type="KEGG" id="cpis:HS961_08510"/>
<organism evidence="7 8">
    <name type="scientific">Comamonas piscis</name>
    <dbReference type="NCBI Taxonomy" id="1562974"/>
    <lineage>
        <taxon>Bacteria</taxon>
        <taxon>Pseudomonadati</taxon>
        <taxon>Pseudomonadota</taxon>
        <taxon>Betaproteobacteria</taxon>
        <taxon>Burkholderiales</taxon>
        <taxon>Comamonadaceae</taxon>
        <taxon>Comamonas</taxon>
    </lineage>
</organism>
<name>A0A7G5EFV4_9BURK</name>